<dbReference type="RefSeq" id="WP_345050394.1">
    <property type="nucleotide sequence ID" value="NZ_BAABDK010000005.1"/>
</dbReference>
<protein>
    <submittedName>
        <fullName evidence="2">Uncharacterized protein</fullName>
    </submittedName>
</protein>
<name>A0ABP7TGI3_9BACT</name>
<accession>A0ABP7TGI3</accession>
<organism evidence="2 3">
    <name type="scientific">Hymenobacter glaciei</name>
    <dbReference type="NCBI Taxonomy" id="877209"/>
    <lineage>
        <taxon>Bacteria</taxon>
        <taxon>Pseudomonadati</taxon>
        <taxon>Bacteroidota</taxon>
        <taxon>Cytophagia</taxon>
        <taxon>Cytophagales</taxon>
        <taxon>Hymenobacteraceae</taxon>
        <taxon>Hymenobacter</taxon>
    </lineage>
</organism>
<evidence type="ECO:0000313" key="2">
    <source>
        <dbReference type="EMBL" id="GAA4025769.1"/>
    </source>
</evidence>
<evidence type="ECO:0000256" key="1">
    <source>
        <dbReference type="SAM" id="MobiDB-lite"/>
    </source>
</evidence>
<keyword evidence="3" id="KW-1185">Reference proteome</keyword>
<gene>
    <name evidence="2" type="ORF">GCM10022409_07200</name>
</gene>
<dbReference type="EMBL" id="BAABDK010000005">
    <property type="protein sequence ID" value="GAA4025769.1"/>
    <property type="molecule type" value="Genomic_DNA"/>
</dbReference>
<reference evidence="3" key="1">
    <citation type="journal article" date="2019" name="Int. J. Syst. Evol. Microbiol.">
        <title>The Global Catalogue of Microorganisms (GCM) 10K type strain sequencing project: providing services to taxonomists for standard genome sequencing and annotation.</title>
        <authorList>
            <consortium name="The Broad Institute Genomics Platform"/>
            <consortium name="The Broad Institute Genome Sequencing Center for Infectious Disease"/>
            <person name="Wu L."/>
            <person name="Ma J."/>
        </authorList>
    </citation>
    <scope>NUCLEOTIDE SEQUENCE [LARGE SCALE GENOMIC DNA]</scope>
    <source>
        <strain evidence="3">JCM 17225</strain>
    </source>
</reference>
<feature type="compositionally biased region" description="Polar residues" evidence="1">
    <location>
        <begin position="8"/>
        <end position="23"/>
    </location>
</feature>
<evidence type="ECO:0000313" key="3">
    <source>
        <dbReference type="Proteomes" id="UP001501469"/>
    </source>
</evidence>
<dbReference type="Proteomes" id="UP001501469">
    <property type="component" value="Unassembled WGS sequence"/>
</dbReference>
<feature type="region of interest" description="Disordered" evidence="1">
    <location>
        <begin position="1"/>
        <end position="28"/>
    </location>
</feature>
<comment type="caution">
    <text evidence="2">The sequence shown here is derived from an EMBL/GenBank/DDBJ whole genome shotgun (WGS) entry which is preliminary data.</text>
</comment>
<sequence>MSRAADETTINISGGNCQQTNNHGEVEGGRGVFTEHDYFSGRRLFRAIRPALRSPCMMYFRLYPVGFYG</sequence>
<proteinExistence type="predicted"/>